<dbReference type="InterPro" id="IPR000792">
    <property type="entry name" value="Tscrpt_reg_LuxR_C"/>
</dbReference>
<proteinExistence type="predicted"/>
<dbReference type="Gene3D" id="1.10.10.10">
    <property type="entry name" value="Winged helix-like DNA-binding domain superfamily/Winged helix DNA-binding domain"/>
    <property type="match status" value="1"/>
</dbReference>
<name>A0AAU7JZA2_9MICO</name>
<dbReference type="PROSITE" id="PS50043">
    <property type="entry name" value="HTH_LUXR_2"/>
    <property type="match status" value="1"/>
</dbReference>
<dbReference type="PRINTS" id="PR00038">
    <property type="entry name" value="HTHLUXR"/>
</dbReference>
<dbReference type="SMART" id="SM00421">
    <property type="entry name" value="HTH_LUXR"/>
    <property type="match status" value="1"/>
</dbReference>
<dbReference type="SUPFAM" id="SSF52540">
    <property type="entry name" value="P-loop containing nucleoside triphosphate hydrolases"/>
    <property type="match status" value="1"/>
</dbReference>
<reference evidence="2" key="1">
    <citation type="submission" date="2024-05" db="EMBL/GenBank/DDBJ databases">
        <authorList>
            <person name="Kim S."/>
            <person name="Heo J."/>
            <person name="Choi H."/>
            <person name="Choi Y."/>
            <person name="Kwon S.-W."/>
            <person name="Kim Y."/>
        </authorList>
    </citation>
    <scope>NUCLEOTIDE SEQUENCE</scope>
    <source>
        <strain evidence="2">KACC 23699</strain>
    </source>
</reference>
<dbReference type="Pfam" id="PF13191">
    <property type="entry name" value="AAA_16"/>
    <property type="match status" value="1"/>
</dbReference>
<dbReference type="InterPro" id="IPR041664">
    <property type="entry name" value="AAA_16"/>
</dbReference>
<protein>
    <submittedName>
        <fullName evidence="2">LuxR C-terminal-related transcriptional regulator</fullName>
    </submittedName>
</protein>
<dbReference type="Gene3D" id="3.40.50.300">
    <property type="entry name" value="P-loop containing nucleotide triphosphate hydrolases"/>
    <property type="match status" value="1"/>
</dbReference>
<dbReference type="AlphaFoldDB" id="A0AAU7JZA2"/>
<dbReference type="PANTHER" id="PTHR47691:SF3">
    <property type="entry name" value="HTH-TYPE TRANSCRIPTIONAL REGULATOR RV0890C-RELATED"/>
    <property type="match status" value="1"/>
</dbReference>
<dbReference type="EMBL" id="CP157483">
    <property type="protein sequence ID" value="XBO45501.1"/>
    <property type="molecule type" value="Genomic_DNA"/>
</dbReference>
<dbReference type="PROSITE" id="PS00622">
    <property type="entry name" value="HTH_LUXR_1"/>
    <property type="match status" value="1"/>
</dbReference>
<dbReference type="InterPro" id="IPR036388">
    <property type="entry name" value="WH-like_DNA-bd_sf"/>
</dbReference>
<feature type="domain" description="HTH luxR-type" evidence="1">
    <location>
        <begin position="745"/>
        <end position="810"/>
    </location>
</feature>
<dbReference type="CDD" id="cd06170">
    <property type="entry name" value="LuxR_C_like"/>
    <property type="match status" value="1"/>
</dbReference>
<evidence type="ECO:0000259" key="1">
    <source>
        <dbReference type="PROSITE" id="PS50043"/>
    </source>
</evidence>
<dbReference type="PANTHER" id="PTHR47691">
    <property type="entry name" value="REGULATOR-RELATED"/>
    <property type="match status" value="1"/>
</dbReference>
<sequence length="810" mass="85693">MLTPCVGRDDVLDRLRLLLRSHQWVTLTGPPGCGKTLVARHVAHSASTTAWVSGHTNRTTDALLTACLDALDAEVAPGDSPAMALKRALDGQDVMLVLDGVDSVDGLGEVLNDIVEEAATFRLLCTATTVAGRPLENVLRLQPLPVPARAQPLEGAAVELLLARVAAAGGRTVDVAQHDDTLRRLLRASGGLPSLIEQLAVQIALIGVSDVAPVGTMAQAVRGSYDLLDEDQRRCFRRLAVVGRPVGLDALADICEVTRPAAVQLASALAGRSLVEVQSDGRFDMLPPLREVGRELARGTPDETEAMDGLLRWADRSIPAGYNTGAADEPWLGEVPLVVTAVRHAAADDRRRAEAYDLANRAFSSLYTAMRAREAVDLLEAVLDSGDGPPVIGSQLARRAGICASEVRGTYEGLRLLDRAEQHASGLDDGLRNLELARNAAIRAEMHLDAGNLAQARTDAERTLLLGQHDPYVVRQVRRTLMDVCVASGDLAQAEDLGLKIVDAPPADEMWIALSARTLQAKVAWEQGRLVEAESLALYARAKAREIREDRIALLADTVVRLVTGRPGAALDLDTDNLPWAVRVVVQLQDARDLLAAGEVSRAAGRAADAVVLADSSRLGRDGLEGRLLVADALMAAGDPTQARPSYLSALRRACEIPMPLRAADALDGLAASADRGTAAHRQLAGAAAALRVPRGAVGRVRPGVRYAAGSPRDCPSGWVVGGHLTPAGLAAVTDLADGGDQPEVASPLGALTKAERAVAELVAEGLTSRQIGEQLFVSPRTVDAHLSHIFRKLEISTRAKLAALMAEVA</sequence>
<dbReference type="GO" id="GO:0003677">
    <property type="term" value="F:DNA binding"/>
    <property type="evidence" value="ECO:0007669"/>
    <property type="project" value="InterPro"/>
</dbReference>
<accession>A0AAU7JZA2</accession>
<dbReference type="InterPro" id="IPR027417">
    <property type="entry name" value="P-loop_NTPase"/>
</dbReference>
<dbReference type="GO" id="GO:0006355">
    <property type="term" value="P:regulation of DNA-templated transcription"/>
    <property type="evidence" value="ECO:0007669"/>
    <property type="project" value="InterPro"/>
</dbReference>
<dbReference type="Pfam" id="PF00196">
    <property type="entry name" value="GerE"/>
    <property type="match status" value="1"/>
</dbReference>
<dbReference type="InterPro" id="IPR016032">
    <property type="entry name" value="Sig_transdc_resp-reg_C-effctor"/>
</dbReference>
<dbReference type="RefSeq" id="WP_406833003.1">
    <property type="nucleotide sequence ID" value="NZ_CP157483.1"/>
</dbReference>
<organism evidence="2">
    <name type="scientific">Pedococcus sp. KACC 23699</name>
    <dbReference type="NCBI Taxonomy" id="3149228"/>
    <lineage>
        <taxon>Bacteria</taxon>
        <taxon>Bacillati</taxon>
        <taxon>Actinomycetota</taxon>
        <taxon>Actinomycetes</taxon>
        <taxon>Micrococcales</taxon>
        <taxon>Intrasporangiaceae</taxon>
        <taxon>Pedococcus</taxon>
    </lineage>
</organism>
<gene>
    <name evidence="2" type="ORF">ABEG17_09260</name>
</gene>
<evidence type="ECO:0000313" key="2">
    <source>
        <dbReference type="EMBL" id="XBO45501.1"/>
    </source>
</evidence>
<dbReference type="SUPFAM" id="SSF46894">
    <property type="entry name" value="C-terminal effector domain of the bipartite response regulators"/>
    <property type="match status" value="1"/>
</dbReference>